<dbReference type="Proteomes" id="UP000828048">
    <property type="component" value="Chromosome 1"/>
</dbReference>
<accession>A0ACB7XPV1</accession>
<sequence>MRRSNKRKANQDTTISDLPNHVMCDILSRLPLNSIFTCNRVCKIWHNLILEPYLAKLHLSRSPLSLVFFRHGNSNKYLSYFEILQLHDPPNLYQHNATMKFRTEIYFPHTYVQMVASCNGSILLSNYASRDELVIIVCNPLRAHHLNLPEPPKLSPETHYLGGLGFSEWKFWVMKEYGDLGSWTLEWVIKGPITHEFDISVKLLKMLKDGTLLMMLEKYTRASYSSRGKFTTTVASYNLQTKVLKKIEYSDMLPRGYSFGDAPCLFSPMDALKQQCLNP</sequence>
<protein>
    <submittedName>
        <fullName evidence="1">Uncharacterized protein</fullName>
    </submittedName>
</protein>
<keyword evidence="2" id="KW-1185">Reference proteome</keyword>
<reference evidence="1 2" key="1">
    <citation type="journal article" date="2021" name="Hortic Res">
        <title>High-quality reference genome and annotation aids understanding of berry development for evergreen blueberry (Vaccinium darrowii).</title>
        <authorList>
            <person name="Yu J."/>
            <person name="Hulse-Kemp A.M."/>
            <person name="Babiker E."/>
            <person name="Staton M."/>
        </authorList>
    </citation>
    <scope>NUCLEOTIDE SEQUENCE [LARGE SCALE GENOMIC DNA]</scope>
    <source>
        <strain evidence="2">cv. NJ 8807/NJ 8810</strain>
        <tissue evidence="1">Young leaf</tissue>
    </source>
</reference>
<gene>
    <name evidence="1" type="ORF">Vadar_009630</name>
</gene>
<evidence type="ECO:0000313" key="1">
    <source>
        <dbReference type="EMBL" id="KAH7842832.1"/>
    </source>
</evidence>
<organism evidence="1 2">
    <name type="scientific">Vaccinium darrowii</name>
    <dbReference type="NCBI Taxonomy" id="229202"/>
    <lineage>
        <taxon>Eukaryota</taxon>
        <taxon>Viridiplantae</taxon>
        <taxon>Streptophyta</taxon>
        <taxon>Embryophyta</taxon>
        <taxon>Tracheophyta</taxon>
        <taxon>Spermatophyta</taxon>
        <taxon>Magnoliopsida</taxon>
        <taxon>eudicotyledons</taxon>
        <taxon>Gunneridae</taxon>
        <taxon>Pentapetalae</taxon>
        <taxon>asterids</taxon>
        <taxon>Ericales</taxon>
        <taxon>Ericaceae</taxon>
        <taxon>Vaccinioideae</taxon>
        <taxon>Vaccinieae</taxon>
        <taxon>Vaccinium</taxon>
    </lineage>
</organism>
<evidence type="ECO:0000313" key="2">
    <source>
        <dbReference type="Proteomes" id="UP000828048"/>
    </source>
</evidence>
<comment type="caution">
    <text evidence="1">The sequence shown here is derived from an EMBL/GenBank/DDBJ whole genome shotgun (WGS) entry which is preliminary data.</text>
</comment>
<name>A0ACB7XPV1_9ERIC</name>
<dbReference type="EMBL" id="CM037151">
    <property type="protein sequence ID" value="KAH7842832.1"/>
    <property type="molecule type" value="Genomic_DNA"/>
</dbReference>
<proteinExistence type="predicted"/>